<dbReference type="AlphaFoldDB" id="A0A8H3WWR2"/>
<proteinExistence type="predicted"/>
<evidence type="ECO:0000313" key="3">
    <source>
        <dbReference type="Proteomes" id="UP000439903"/>
    </source>
</evidence>
<gene>
    <name evidence="2" type="ORF">F8M41_015216</name>
</gene>
<dbReference type="Proteomes" id="UP000439903">
    <property type="component" value="Unassembled WGS sequence"/>
</dbReference>
<organism evidence="2 3">
    <name type="scientific">Gigaspora margarita</name>
    <dbReference type="NCBI Taxonomy" id="4874"/>
    <lineage>
        <taxon>Eukaryota</taxon>
        <taxon>Fungi</taxon>
        <taxon>Fungi incertae sedis</taxon>
        <taxon>Mucoromycota</taxon>
        <taxon>Glomeromycotina</taxon>
        <taxon>Glomeromycetes</taxon>
        <taxon>Diversisporales</taxon>
        <taxon>Gigasporaceae</taxon>
        <taxon>Gigaspora</taxon>
    </lineage>
</organism>
<protein>
    <submittedName>
        <fullName evidence="2">Uncharacterized protein</fullName>
    </submittedName>
</protein>
<keyword evidence="3" id="KW-1185">Reference proteome</keyword>
<feature type="compositionally biased region" description="Basic and acidic residues" evidence="1">
    <location>
        <begin position="1"/>
        <end position="13"/>
    </location>
</feature>
<evidence type="ECO:0000313" key="2">
    <source>
        <dbReference type="EMBL" id="KAF0352497.1"/>
    </source>
</evidence>
<evidence type="ECO:0000256" key="1">
    <source>
        <dbReference type="SAM" id="MobiDB-lite"/>
    </source>
</evidence>
<reference evidence="2 3" key="1">
    <citation type="journal article" date="2019" name="Environ. Microbiol.">
        <title>At the nexus of three kingdoms: the genome of the mycorrhizal fungus Gigaspora margarita provides insights into plant, endobacterial and fungal interactions.</title>
        <authorList>
            <person name="Venice F."/>
            <person name="Ghignone S."/>
            <person name="Salvioli di Fossalunga A."/>
            <person name="Amselem J."/>
            <person name="Novero M."/>
            <person name="Xianan X."/>
            <person name="Sedzielewska Toro K."/>
            <person name="Morin E."/>
            <person name="Lipzen A."/>
            <person name="Grigoriev I.V."/>
            <person name="Henrissat B."/>
            <person name="Martin F.M."/>
            <person name="Bonfante P."/>
        </authorList>
    </citation>
    <scope>NUCLEOTIDE SEQUENCE [LARGE SCALE GENOMIC DNA]</scope>
    <source>
        <strain evidence="2 3">BEG34</strain>
    </source>
</reference>
<dbReference type="EMBL" id="WTPW01003153">
    <property type="protein sequence ID" value="KAF0352497.1"/>
    <property type="molecule type" value="Genomic_DNA"/>
</dbReference>
<accession>A0A8H3WWR2</accession>
<sequence>MTKQQLRESHPSKEQQTLENQEGEPSSGMVLRKQKKVFNAKSSDSGCYVKNARSKRYVRDIPVSRERTPCITTCSL</sequence>
<feature type="region of interest" description="Disordered" evidence="1">
    <location>
        <begin position="1"/>
        <end position="30"/>
    </location>
</feature>
<comment type="caution">
    <text evidence="2">The sequence shown here is derived from an EMBL/GenBank/DDBJ whole genome shotgun (WGS) entry which is preliminary data.</text>
</comment>
<name>A0A8H3WWR2_GIGMA</name>
<feature type="compositionally biased region" description="Polar residues" evidence="1">
    <location>
        <begin position="14"/>
        <end position="24"/>
    </location>
</feature>